<accession>A0A1S3JC74</accession>
<feature type="compositionally biased region" description="Basic residues" evidence="1">
    <location>
        <begin position="274"/>
        <end position="288"/>
    </location>
</feature>
<keyword evidence="4" id="KW-1185">Reference proteome</keyword>
<keyword evidence="2" id="KW-0472">Membrane</keyword>
<feature type="transmembrane region" description="Helical" evidence="2">
    <location>
        <begin position="223"/>
        <end position="243"/>
    </location>
</feature>
<keyword evidence="2" id="KW-0812">Transmembrane</keyword>
<keyword evidence="2" id="KW-1133">Transmembrane helix</keyword>
<feature type="region of interest" description="Disordered" evidence="1">
    <location>
        <begin position="187"/>
        <end position="209"/>
    </location>
</feature>
<dbReference type="AlphaFoldDB" id="A0A1S3JC74"/>
<dbReference type="Proteomes" id="UP000085678">
    <property type="component" value="Unplaced"/>
</dbReference>
<evidence type="ECO:0000256" key="2">
    <source>
        <dbReference type="SAM" id="Phobius"/>
    </source>
</evidence>
<evidence type="ECO:0000256" key="3">
    <source>
        <dbReference type="SAM" id="SignalP"/>
    </source>
</evidence>
<feature type="region of interest" description="Disordered" evidence="1">
    <location>
        <begin position="426"/>
        <end position="448"/>
    </location>
</feature>
<dbReference type="RefSeq" id="XP_013407484.1">
    <property type="nucleotide sequence ID" value="XM_013552030.1"/>
</dbReference>
<feature type="chain" id="PRO_5010284491" evidence="3">
    <location>
        <begin position="18"/>
        <end position="448"/>
    </location>
</feature>
<organism evidence="4 5">
    <name type="scientific">Lingula anatina</name>
    <name type="common">Brachiopod</name>
    <name type="synonym">Lingula unguis</name>
    <dbReference type="NCBI Taxonomy" id="7574"/>
    <lineage>
        <taxon>Eukaryota</taxon>
        <taxon>Metazoa</taxon>
        <taxon>Spiralia</taxon>
        <taxon>Lophotrochozoa</taxon>
        <taxon>Brachiopoda</taxon>
        <taxon>Linguliformea</taxon>
        <taxon>Lingulata</taxon>
        <taxon>Lingulida</taxon>
        <taxon>Linguloidea</taxon>
        <taxon>Lingulidae</taxon>
        <taxon>Lingula</taxon>
    </lineage>
</organism>
<keyword evidence="3" id="KW-0732">Signal</keyword>
<evidence type="ECO:0000256" key="1">
    <source>
        <dbReference type="SAM" id="MobiDB-lite"/>
    </source>
</evidence>
<proteinExistence type="predicted"/>
<feature type="compositionally biased region" description="Polar residues" evidence="1">
    <location>
        <begin position="193"/>
        <end position="205"/>
    </location>
</feature>
<dbReference type="GeneID" id="106171600"/>
<feature type="region of interest" description="Disordered" evidence="1">
    <location>
        <begin position="269"/>
        <end position="331"/>
    </location>
</feature>
<feature type="signal peptide" evidence="3">
    <location>
        <begin position="1"/>
        <end position="17"/>
    </location>
</feature>
<feature type="compositionally biased region" description="Basic and acidic residues" evidence="1">
    <location>
        <begin position="299"/>
        <end position="314"/>
    </location>
</feature>
<dbReference type="OrthoDB" id="6162987at2759"/>
<evidence type="ECO:0000313" key="4">
    <source>
        <dbReference type="Proteomes" id="UP000085678"/>
    </source>
</evidence>
<name>A0A1S3JC74_LINAN</name>
<gene>
    <name evidence="5" type="primary">LOC106171600</name>
</gene>
<reference evidence="5" key="1">
    <citation type="submission" date="2025-08" db="UniProtKB">
        <authorList>
            <consortium name="RefSeq"/>
        </authorList>
    </citation>
    <scope>IDENTIFICATION</scope>
    <source>
        <tissue evidence="5">Gonads</tissue>
    </source>
</reference>
<sequence>MSIAVFVIIIIMATSTAITSGNSRGNYFYQTETGNTTTDGTRAPNYTNVNIISTERDKENQQRKHQGAVRFAKITQSLTTLNLLSNFERNCFKLTEIRKVSENKGKLLKVELVFTELDIVDHFEPFSKPTVDVQETYDVSNAYLLDYAQAGDNNFTISSSYDDQNKKCEHVLTNTYNVTLDVLPDGDLDETGNETFPESNETSNGNKDKEERLAAPHLTSTQIMVIAVCSSVIGLFFIAALTMRIRNYFRRLRREQELAERPSFRGYTVALKHEPKRHREHGSRSTRNKHGDAMNGDAATKKHDKGEKNSRKPSETLTTSNQQEKDETLCLKQKPLSTNSFTSCDIPISNSISGEFADYSSIMSTPFNQSFKSKASASYNNNEQQHNFTNGACGGYHGNGEAALGSARARSATDLTHLPPEVTLDYATSPEVTVPHSEKQSLTIEKPR</sequence>
<evidence type="ECO:0000313" key="5">
    <source>
        <dbReference type="RefSeq" id="XP_013407484.1"/>
    </source>
</evidence>
<protein>
    <submittedName>
        <fullName evidence="5">Uncharacterized protein LOC106171600 isoform X2</fullName>
    </submittedName>
</protein>